<feature type="transmembrane region" description="Helical" evidence="8">
    <location>
        <begin position="258"/>
        <end position="281"/>
    </location>
</feature>
<dbReference type="AlphaFoldDB" id="A0A4D7CW06"/>
<name>A0A4D7CW06_9ENTE</name>
<evidence type="ECO:0000256" key="7">
    <source>
        <dbReference type="ARBA" id="ARBA00023315"/>
    </source>
</evidence>
<dbReference type="InterPro" id="IPR036514">
    <property type="entry name" value="SGNH_hydro_sf"/>
</dbReference>
<dbReference type="Pfam" id="PF01757">
    <property type="entry name" value="Acyl_transf_3"/>
    <property type="match status" value="1"/>
</dbReference>
<evidence type="ECO:0000256" key="4">
    <source>
        <dbReference type="ARBA" id="ARBA00022692"/>
    </source>
</evidence>
<keyword evidence="6 8" id="KW-0472">Membrane</keyword>
<feature type="transmembrane region" description="Helical" evidence="8">
    <location>
        <begin position="168"/>
        <end position="188"/>
    </location>
</feature>
<feature type="transmembrane region" description="Helical" evidence="8">
    <location>
        <begin position="200"/>
        <end position="219"/>
    </location>
</feature>
<feature type="transmembrane region" description="Helical" evidence="8">
    <location>
        <begin position="302"/>
        <end position="320"/>
    </location>
</feature>
<feature type="transmembrane region" description="Helical" evidence="8">
    <location>
        <begin position="138"/>
        <end position="156"/>
    </location>
</feature>
<evidence type="ECO:0000256" key="5">
    <source>
        <dbReference type="ARBA" id="ARBA00022989"/>
    </source>
</evidence>
<dbReference type="Gene3D" id="3.40.50.1110">
    <property type="entry name" value="SGNH hydrolase"/>
    <property type="match status" value="1"/>
</dbReference>
<proteinExistence type="predicted"/>
<evidence type="ECO:0000256" key="1">
    <source>
        <dbReference type="ARBA" id="ARBA00004651"/>
    </source>
</evidence>
<feature type="transmembrane region" description="Helical" evidence="8">
    <location>
        <begin position="379"/>
        <end position="399"/>
    </location>
</feature>
<gene>
    <name evidence="10" type="ORF">FA707_05520</name>
</gene>
<dbReference type="InterPro" id="IPR002656">
    <property type="entry name" value="Acyl_transf_3_dom"/>
</dbReference>
<keyword evidence="3 10" id="KW-0808">Transferase</keyword>
<dbReference type="RefSeq" id="WP_136953288.1">
    <property type="nucleotide sequence ID" value="NZ_CP039712.1"/>
</dbReference>
<evidence type="ECO:0000313" key="11">
    <source>
        <dbReference type="Proteomes" id="UP000298615"/>
    </source>
</evidence>
<evidence type="ECO:0000256" key="8">
    <source>
        <dbReference type="SAM" id="Phobius"/>
    </source>
</evidence>
<keyword evidence="4 8" id="KW-0812">Transmembrane</keyword>
<keyword evidence="7 10" id="KW-0012">Acyltransferase</keyword>
<dbReference type="PANTHER" id="PTHR23028">
    <property type="entry name" value="ACETYLTRANSFERASE"/>
    <property type="match status" value="1"/>
</dbReference>
<evidence type="ECO:0000256" key="2">
    <source>
        <dbReference type="ARBA" id="ARBA00022475"/>
    </source>
</evidence>
<evidence type="ECO:0000259" key="9">
    <source>
        <dbReference type="Pfam" id="PF01757"/>
    </source>
</evidence>
<dbReference type="GO" id="GO:0005886">
    <property type="term" value="C:plasma membrane"/>
    <property type="evidence" value="ECO:0007669"/>
    <property type="project" value="UniProtKB-SubCell"/>
</dbReference>
<evidence type="ECO:0000256" key="3">
    <source>
        <dbReference type="ARBA" id="ARBA00022679"/>
    </source>
</evidence>
<feature type="transmembrane region" description="Helical" evidence="8">
    <location>
        <begin position="35"/>
        <end position="55"/>
    </location>
</feature>
<dbReference type="PANTHER" id="PTHR23028:SF53">
    <property type="entry name" value="ACYL_TRANSF_3 DOMAIN-CONTAINING PROTEIN"/>
    <property type="match status" value="1"/>
</dbReference>
<feature type="domain" description="Acyltransferase 3" evidence="9">
    <location>
        <begin position="9"/>
        <end position="338"/>
    </location>
</feature>
<dbReference type="EMBL" id="CP039712">
    <property type="protein sequence ID" value="QCI86457.1"/>
    <property type="molecule type" value="Genomic_DNA"/>
</dbReference>
<keyword evidence="11" id="KW-1185">Reference proteome</keyword>
<accession>A0A4D7CW06</accession>
<sequence>MKKRMTYINSLDGLRALAIILVIGYHLRISIFRGGFIGVDMFFVLSGYLITNQILNKIKDVPKFSIKEFWFKRIKRLFPAMIMLLMVVTIYVLIKTPERWQSIISDDVAGVLGVSNWWYIIKKVPYTDTFSHPAPLKHLWSLAVEAQFYLLLPLLFVGTNPPKAKKKLAFVMLVAILIFSAISMGLWYKPGDINRAYYGTDTRIFGLLIGSLTAYLYPYKRLANQLPTKTSQLFDVIGTSLLVGLLSFVVFGNEFLSGLYHGGLLIISLVSAILMCLVIHPDTKLNRLFSTSLLRWIGTRSYSLYLWHYPIIVLMTPMKITGIYRVALMFFQVILMFVLAEMSYKYVETPFRKRTRGISWQQQLKQTVKRSATVRIEGLLIGITLIGMIFTTTFFNQMVAKSVDISYEKNKSSKKETIKEPQIKKIPINQVFMIGDSVLLGAKPDIEELIPQSQVDAKVGRQFIELPKILEKNYQHKFDTETVVLISLGTNGPFKEEELSNLYQTVTEKGAHLVLLNTYVPLNWQGQVNHLLADFTSTHQDVVLIDWHDYIADKLAYLEIDGVHPTVAGRELLATLIKEQLTKYFDFQVDTKEAITTESSH</sequence>
<keyword evidence="5 8" id="KW-1133">Transmembrane helix</keyword>
<feature type="transmembrane region" description="Helical" evidence="8">
    <location>
        <begin position="231"/>
        <end position="252"/>
    </location>
</feature>
<reference evidence="10 11" key="1">
    <citation type="submission" date="2019-04" db="EMBL/GenBank/DDBJ databases">
        <title>Vagococcus sp. nov., isolated from faeces of yaks (Bos grunniens).</title>
        <authorList>
            <person name="Ge Y."/>
        </authorList>
    </citation>
    <scope>NUCLEOTIDE SEQUENCE [LARGE SCALE GENOMIC DNA]</scope>
    <source>
        <strain evidence="10 11">MN-17</strain>
    </source>
</reference>
<feature type="transmembrane region" description="Helical" evidence="8">
    <location>
        <begin position="326"/>
        <end position="347"/>
    </location>
</feature>
<dbReference type="Proteomes" id="UP000298615">
    <property type="component" value="Chromosome"/>
</dbReference>
<dbReference type="GO" id="GO:0009103">
    <property type="term" value="P:lipopolysaccharide biosynthetic process"/>
    <property type="evidence" value="ECO:0007669"/>
    <property type="project" value="TreeGrafter"/>
</dbReference>
<feature type="transmembrane region" description="Helical" evidence="8">
    <location>
        <begin position="76"/>
        <end position="94"/>
    </location>
</feature>
<comment type="subcellular location">
    <subcellularLocation>
        <location evidence="1">Cell membrane</location>
        <topology evidence="1">Multi-pass membrane protein</topology>
    </subcellularLocation>
</comment>
<dbReference type="GO" id="GO:0016747">
    <property type="term" value="F:acyltransferase activity, transferring groups other than amino-acyl groups"/>
    <property type="evidence" value="ECO:0007669"/>
    <property type="project" value="InterPro"/>
</dbReference>
<dbReference type="InterPro" id="IPR050879">
    <property type="entry name" value="Acyltransferase_3"/>
</dbReference>
<dbReference type="SUPFAM" id="SSF52266">
    <property type="entry name" value="SGNH hydrolase"/>
    <property type="match status" value="1"/>
</dbReference>
<protein>
    <submittedName>
        <fullName evidence="10">Acyltransferase</fullName>
    </submittedName>
</protein>
<keyword evidence="2" id="KW-1003">Cell membrane</keyword>
<evidence type="ECO:0000256" key="6">
    <source>
        <dbReference type="ARBA" id="ARBA00023136"/>
    </source>
</evidence>
<organism evidence="10 11">
    <name type="scientific">Vagococcus zengguangii</name>
    <dbReference type="NCBI Taxonomy" id="2571750"/>
    <lineage>
        <taxon>Bacteria</taxon>
        <taxon>Bacillati</taxon>
        <taxon>Bacillota</taxon>
        <taxon>Bacilli</taxon>
        <taxon>Lactobacillales</taxon>
        <taxon>Enterococcaceae</taxon>
        <taxon>Vagococcus</taxon>
    </lineage>
</organism>
<feature type="transmembrane region" description="Helical" evidence="8">
    <location>
        <begin position="12"/>
        <end position="29"/>
    </location>
</feature>
<dbReference type="KEGG" id="vao:FA707_05520"/>
<evidence type="ECO:0000313" key="10">
    <source>
        <dbReference type="EMBL" id="QCI86457.1"/>
    </source>
</evidence>